<dbReference type="Gene3D" id="3.90.1150.10">
    <property type="entry name" value="Aspartate Aminotransferase, domain 1"/>
    <property type="match status" value="1"/>
</dbReference>
<organism evidence="6 7">
    <name type="scientific">Planifilum fulgidum</name>
    <dbReference type="NCBI Taxonomy" id="201973"/>
    <lineage>
        <taxon>Bacteria</taxon>
        <taxon>Bacillati</taxon>
        <taxon>Bacillota</taxon>
        <taxon>Bacilli</taxon>
        <taxon>Bacillales</taxon>
        <taxon>Thermoactinomycetaceae</taxon>
        <taxon>Planifilum</taxon>
    </lineage>
</organism>
<dbReference type="Gene3D" id="3.40.640.10">
    <property type="entry name" value="Type I PLP-dependent aspartate aminotransferase-like (Major domain)"/>
    <property type="match status" value="1"/>
</dbReference>
<dbReference type="PROSITE" id="PS00868">
    <property type="entry name" value="CYS_MET_METAB_PP"/>
    <property type="match status" value="1"/>
</dbReference>
<evidence type="ECO:0000256" key="2">
    <source>
        <dbReference type="ARBA" id="ARBA00009077"/>
    </source>
</evidence>
<name>A0A1I2KPF1_9BACL</name>
<dbReference type="GO" id="GO:0005737">
    <property type="term" value="C:cytoplasm"/>
    <property type="evidence" value="ECO:0007669"/>
    <property type="project" value="TreeGrafter"/>
</dbReference>
<dbReference type="PANTHER" id="PTHR11808">
    <property type="entry name" value="TRANS-SULFURATION ENZYME FAMILY MEMBER"/>
    <property type="match status" value="1"/>
</dbReference>
<comment type="cofactor">
    <cofactor evidence="1 5">
        <name>pyridoxal 5'-phosphate</name>
        <dbReference type="ChEBI" id="CHEBI:597326"/>
    </cofactor>
</comment>
<keyword evidence="3 4" id="KW-0663">Pyridoxal phosphate</keyword>
<evidence type="ECO:0000256" key="3">
    <source>
        <dbReference type="ARBA" id="ARBA00022898"/>
    </source>
</evidence>
<evidence type="ECO:0000256" key="1">
    <source>
        <dbReference type="ARBA" id="ARBA00001933"/>
    </source>
</evidence>
<dbReference type="SUPFAM" id="SSF53383">
    <property type="entry name" value="PLP-dependent transferases"/>
    <property type="match status" value="1"/>
</dbReference>
<accession>A0A1I2KPF1</accession>
<feature type="modified residue" description="N6-(pyridoxal phosphate)lysine" evidence="4">
    <location>
        <position position="195"/>
    </location>
</feature>
<dbReference type="PANTHER" id="PTHR11808:SF90">
    <property type="entry name" value="CYSTATHIONINE GAMMA-SYNTHASE"/>
    <property type="match status" value="1"/>
</dbReference>
<dbReference type="InterPro" id="IPR015424">
    <property type="entry name" value="PyrdxlP-dep_Trfase"/>
</dbReference>
<comment type="similarity">
    <text evidence="2 5">Belongs to the trans-sulfuration enzymes family.</text>
</comment>
<dbReference type="GO" id="GO:0030170">
    <property type="term" value="F:pyridoxal phosphate binding"/>
    <property type="evidence" value="ECO:0007669"/>
    <property type="project" value="InterPro"/>
</dbReference>
<gene>
    <name evidence="6" type="ORF">SAMN04488025_102205</name>
</gene>
<dbReference type="GO" id="GO:0016846">
    <property type="term" value="F:carbon-sulfur lyase activity"/>
    <property type="evidence" value="ECO:0007669"/>
    <property type="project" value="TreeGrafter"/>
</dbReference>
<dbReference type="FunFam" id="3.90.1150.10:FF:000070">
    <property type="entry name" value="Putative cystathionine gamma-synthase"/>
    <property type="match status" value="1"/>
</dbReference>
<dbReference type="STRING" id="201973.SAMN04488025_102205"/>
<dbReference type="PIRSF" id="PIRSF001434">
    <property type="entry name" value="CGS"/>
    <property type="match status" value="1"/>
</dbReference>
<dbReference type="InterPro" id="IPR054542">
    <property type="entry name" value="Cys_met_metab_PP"/>
</dbReference>
<dbReference type="RefSeq" id="WP_092035631.1">
    <property type="nucleotide sequence ID" value="NZ_FOOK01000002.1"/>
</dbReference>
<protein>
    <submittedName>
        <fullName evidence="6">Cystathionine gamma-synthase</fullName>
    </submittedName>
</protein>
<evidence type="ECO:0000313" key="6">
    <source>
        <dbReference type="EMBL" id="SFF68825.1"/>
    </source>
</evidence>
<dbReference type="FunFam" id="3.40.640.10:FF:000009">
    <property type="entry name" value="Cystathionine gamma-synthase homolog"/>
    <property type="match status" value="1"/>
</dbReference>
<proteinExistence type="inferred from homology"/>
<dbReference type="EMBL" id="FOOK01000002">
    <property type="protein sequence ID" value="SFF68825.1"/>
    <property type="molecule type" value="Genomic_DNA"/>
</dbReference>
<dbReference type="GO" id="GO:0019346">
    <property type="term" value="P:transsulfuration"/>
    <property type="evidence" value="ECO:0007669"/>
    <property type="project" value="InterPro"/>
</dbReference>
<evidence type="ECO:0000256" key="4">
    <source>
        <dbReference type="PIRSR" id="PIRSR001434-2"/>
    </source>
</evidence>
<dbReference type="InterPro" id="IPR000277">
    <property type="entry name" value="Cys/Met-Metab_PyrdxlP-dep_enz"/>
</dbReference>
<dbReference type="Proteomes" id="UP000198661">
    <property type="component" value="Unassembled WGS sequence"/>
</dbReference>
<dbReference type="InterPro" id="IPR015421">
    <property type="entry name" value="PyrdxlP-dep_Trfase_major"/>
</dbReference>
<evidence type="ECO:0000313" key="7">
    <source>
        <dbReference type="Proteomes" id="UP000198661"/>
    </source>
</evidence>
<dbReference type="OrthoDB" id="9780685at2"/>
<dbReference type="AlphaFoldDB" id="A0A1I2KPF1"/>
<keyword evidence="7" id="KW-1185">Reference proteome</keyword>
<dbReference type="CDD" id="cd00614">
    <property type="entry name" value="CGS_like"/>
    <property type="match status" value="1"/>
</dbReference>
<dbReference type="InterPro" id="IPR015422">
    <property type="entry name" value="PyrdxlP-dep_Trfase_small"/>
</dbReference>
<evidence type="ECO:0000256" key="5">
    <source>
        <dbReference type="RuleBase" id="RU362118"/>
    </source>
</evidence>
<reference evidence="6 7" key="1">
    <citation type="submission" date="2016-10" db="EMBL/GenBank/DDBJ databases">
        <authorList>
            <person name="de Groot N.N."/>
        </authorList>
    </citation>
    <scope>NUCLEOTIDE SEQUENCE [LARGE SCALE GENOMIC DNA]</scope>
    <source>
        <strain evidence="6 7">DSM 44945</strain>
    </source>
</reference>
<sequence length="399" mass="43203">MHLDSRLAQIGTRKDEGTGAVSYPVYHATAYRHPALGESTGYDYARTANPTRDVLEEAIAALEGGDAGFACSSGMAAIQTVMGLFSRGDHLVVSLDLYGGTYRLFEQVLARYGLSFSYVDMRDLSAVRRAIRPQTKALFVETPTNPLLQVADLRALAAAARRHGLILIVDNTLMTPYLQRPLALGADIVIHSATKYLGGHNDVLAGLIVTKGEELTEKMRFLHNSIGAVLAPQDAWLLMRGMKTLALRMERHQSNAEALAGALAEHPLVEQVFYPAFDPEAAAVQSSQAAGFGGMISFRVKDAGLVAPFLRSLRLISFAESLGGVESLITYPATQTHADLPEERRRSMGICDRLLRLSVGIEHPKDLIEDVNQALARAERIVRGGGTGGVRNPASSQRQ</sequence>
<dbReference type="Pfam" id="PF01053">
    <property type="entry name" value="Cys_Met_Meta_PP"/>
    <property type="match status" value="1"/>
</dbReference>